<organism evidence="2 3">
    <name type="scientific">Ajellomyces capsulatus (strain H88)</name>
    <name type="common">Darling's disease fungus</name>
    <name type="synonym">Histoplasma capsulatum</name>
    <dbReference type="NCBI Taxonomy" id="544711"/>
    <lineage>
        <taxon>Eukaryota</taxon>
        <taxon>Fungi</taxon>
        <taxon>Dikarya</taxon>
        <taxon>Ascomycota</taxon>
        <taxon>Pezizomycotina</taxon>
        <taxon>Eurotiomycetes</taxon>
        <taxon>Eurotiomycetidae</taxon>
        <taxon>Onygenales</taxon>
        <taxon>Ajellomycetaceae</taxon>
        <taxon>Histoplasma</taxon>
    </lineage>
</organism>
<dbReference type="AlphaFoldDB" id="A0A8A1LKL0"/>
<evidence type="ECO:0000256" key="1">
    <source>
        <dbReference type="SAM" id="SignalP"/>
    </source>
</evidence>
<sequence length="90" mass="10285">MKLSLPLCGVLMLSPLTMGADRSYPPPNPPFDVLQSCAPNFICFTAQECRFRRECQIYTADWTRIFCRTTRWPYSCYVLLPGAEEESPVS</sequence>
<dbReference type="VEuPathDB" id="FungiDB:I7I53_01918"/>
<name>A0A8A1LKL0_AJEC8</name>
<gene>
    <name evidence="2" type="ORF">I7I53_01918</name>
</gene>
<reference evidence="2" key="1">
    <citation type="submission" date="2021-01" db="EMBL/GenBank/DDBJ databases">
        <title>Chromosome-level genome assembly of a human fungal pathogen reveals clustering of transcriptionally co-regulated genes.</title>
        <authorList>
            <person name="Voorhies M."/>
            <person name="Cohen S."/>
            <person name="Shea T.P."/>
            <person name="Petrus S."/>
            <person name="Munoz J.F."/>
            <person name="Poplawski S."/>
            <person name="Goldman W.E."/>
            <person name="Michael T."/>
            <person name="Cuomo C.A."/>
            <person name="Sil A."/>
            <person name="Beyhan S."/>
        </authorList>
    </citation>
    <scope>NUCLEOTIDE SEQUENCE</scope>
    <source>
        <strain evidence="2">H88</strain>
    </source>
</reference>
<accession>A0A8A1LKL0</accession>
<feature type="chain" id="PRO_5034093775" evidence="1">
    <location>
        <begin position="20"/>
        <end position="90"/>
    </location>
</feature>
<dbReference type="Proteomes" id="UP000663419">
    <property type="component" value="Chromosome 3"/>
</dbReference>
<evidence type="ECO:0000313" key="3">
    <source>
        <dbReference type="Proteomes" id="UP000663419"/>
    </source>
</evidence>
<dbReference type="EMBL" id="CP069104">
    <property type="protein sequence ID" value="QSS54391.1"/>
    <property type="molecule type" value="Genomic_DNA"/>
</dbReference>
<feature type="signal peptide" evidence="1">
    <location>
        <begin position="1"/>
        <end position="19"/>
    </location>
</feature>
<keyword evidence="1" id="KW-0732">Signal</keyword>
<proteinExistence type="predicted"/>
<protein>
    <submittedName>
        <fullName evidence="2">No significant blast hit</fullName>
    </submittedName>
</protein>
<evidence type="ECO:0000313" key="2">
    <source>
        <dbReference type="EMBL" id="QSS54391.1"/>
    </source>
</evidence>